<sequence length="20" mass="2243">MQENPCNSYLVNYLGKGQPS</sequence>
<dbReference type="EMBL" id="GGEC01068372">
    <property type="protein sequence ID" value="MBX48856.1"/>
    <property type="molecule type" value="Transcribed_RNA"/>
</dbReference>
<accession>A0A2P2P227</accession>
<proteinExistence type="predicted"/>
<protein>
    <submittedName>
        <fullName evidence="1">Uncharacterized protein</fullName>
    </submittedName>
</protein>
<dbReference type="AlphaFoldDB" id="A0A2P2P227"/>
<reference evidence="1" key="1">
    <citation type="submission" date="2018-02" db="EMBL/GenBank/DDBJ databases">
        <title>Rhizophora mucronata_Transcriptome.</title>
        <authorList>
            <person name="Meera S.P."/>
            <person name="Sreeshan A."/>
            <person name="Augustine A."/>
        </authorList>
    </citation>
    <scope>NUCLEOTIDE SEQUENCE</scope>
    <source>
        <tissue evidence="1">Leaf</tissue>
    </source>
</reference>
<name>A0A2P2P227_RHIMU</name>
<evidence type="ECO:0000313" key="1">
    <source>
        <dbReference type="EMBL" id="MBX48856.1"/>
    </source>
</evidence>
<organism evidence="1">
    <name type="scientific">Rhizophora mucronata</name>
    <name type="common">Asiatic mangrove</name>
    <dbReference type="NCBI Taxonomy" id="61149"/>
    <lineage>
        <taxon>Eukaryota</taxon>
        <taxon>Viridiplantae</taxon>
        <taxon>Streptophyta</taxon>
        <taxon>Embryophyta</taxon>
        <taxon>Tracheophyta</taxon>
        <taxon>Spermatophyta</taxon>
        <taxon>Magnoliopsida</taxon>
        <taxon>eudicotyledons</taxon>
        <taxon>Gunneridae</taxon>
        <taxon>Pentapetalae</taxon>
        <taxon>rosids</taxon>
        <taxon>fabids</taxon>
        <taxon>Malpighiales</taxon>
        <taxon>Rhizophoraceae</taxon>
        <taxon>Rhizophora</taxon>
    </lineage>
</organism>